<evidence type="ECO:0000259" key="3">
    <source>
        <dbReference type="Pfam" id="PF00857"/>
    </source>
</evidence>
<dbReference type="Gene3D" id="3.40.50.850">
    <property type="entry name" value="Isochorismatase-like"/>
    <property type="match status" value="1"/>
</dbReference>
<dbReference type="InterPro" id="IPR050272">
    <property type="entry name" value="Isochorismatase-like_hydrls"/>
</dbReference>
<dbReference type="InterPro" id="IPR036380">
    <property type="entry name" value="Isochorismatase-like_sf"/>
</dbReference>
<accession>A0A395V6A7</accession>
<dbReference type="AlphaFoldDB" id="A0A395V6A7"/>
<evidence type="ECO:0000313" key="4">
    <source>
        <dbReference type="EMBL" id="RGS40442.1"/>
    </source>
</evidence>
<sequence length="179" mass="20310">MVLLVVDVQKGIVDERLYAFEKFVSNIRKLIETAREHGVEVCYIQHDDGPGTGFSIGDDAFEVYSEFQPMPAEKRFVKTVSSAFKKESGLLEYLTAKGEKDVMVCGIMTDFCINATVEAGFEHGLHMIVPAYANSTLDNEYMTGEQSYHYYNEFLWPKRYADCVSMDRALALFKKAIEV</sequence>
<dbReference type="GO" id="GO:0016787">
    <property type="term" value="F:hydrolase activity"/>
    <property type="evidence" value="ECO:0007669"/>
    <property type="project" value="UniProtKB-KW"/>
</dbReference>
<dbReference type="PANTHER" id="PTHR43540">
    <property type="entry name" value="PEROXYUREIDOACRYLATE/UREIDOACRYLATE AMIDOHYDROLASE-RELATED"/>
    <property type="match status" value="1"/>
</dbReference>
<dbReference type="InterPro" id="IPR000868">
    <property type="entry name" value="Isochorismatase-like_dom"/>
</dbReference>
<evidence type="ECO:0000313" key="5">
    <source>
        <dbReference type="Proteomes" id="UP000266172"/>
    </source>
</evidence>
<dbReference type="SUPFAM" id="SSF52499">
    <property type="entry name" value="Isochorismatase-like hydrolases"/>
    <property type="match status" value="1"/>
</dbReference>
<dbReference type="Proteomes" id="UP000266172">
    <property type="component" value="Unassembled WGS sequence"/>
</dbReference>
<evidence type="ECO:0000256" key="1">
    <source>
        <dbReference type="ARBA" id="ARBA00006336"/>
    </source>
</evidence>
<comment type="similarity">
    <text evidence="1">Belongs to the isochorismatase family.</text>
</comment>
<dbReference type="Pfam" id="PF00857">
    <property type="entry name" value="Isochorismatase"/>
    <property type="match status" value="1"/>
</dbReference>
<comment type="caution">
    <text evidence="4">The sequence shown here is derived from an EMBL/GenBank/DDBJ whole genome shotgun (WGS) entry which is preliminary data.</text>
</comment>
<name>A0A395V6A7_9FIRM</name>
<feature type="domain" description="Isochorismatase-like" evidence="3">
    <location>
        <begin position="2"/>
        <end position="141"/>
    </location>
</feature>
<gene>
    <name evidence="4" type="ORF">DWX93_10040</name>
</gene>
<protein>
    <submittedName>
        <fullName evidence="4">Isochorismatase family protein</fullName>
    </submittedName>
</protein>
<organism evidence="4 5">
    <name type="scientific">Roseburia hominis</name>
    <dbReference type="NCBI Taxonomy" id="301301"/>
    <lineage>
        <taxon>Bacteria</taxon>
        <taxon>Bacillati</taxon>
        <taxon>Bacillota</taxon>
        <taxon>Clostridia</taxon>
        <taxon>Lachnospirales</taxon>
        <taxon>Lachnospiraceae</taxon>
        <taxon>Roseburia</taxon>
    </lineage>
</organism>
<evidence type="ECO:0000256" key="2">
    <source>
        <dbReference type="ARBA" id="ARBA00022801"/>
    </source>
</evidence>
<reference evidence="4 5" key="1">
    <citation type="submission" date="2018-08" db="EMBL/GenBank/DDBJ databases">
        <title>A genome reference for cultivated species of the human gut microbiota.</title>
        <authorList>
            <person name="Zou Y."/>
            <person name="Xue W."/>
            <person name="Luo G."/>
        </authorList>
    </citation>
    <scope>NUCLEOTIDE SEQUENCE [LARGE SCALE GENOMIC DNA]</scope>
    <source>
        <strain evidence="4 5">AF22-12AC</strain>
    </source>
</reference>
<dbReference type="PANTHER" id="PTHR43540:SF14">
    <property type="entry name" value="ISOCHORISMATASE"/>
    <property type="match status" value="1"/>
</dbReference>
<proteinExistence type="inferred from homology"/>
<keyword evidence="2" id="KW-0378">Hydrolase</keyword>
<dbReference type="RefSeq" id="WP_118097528.1">
    <property type="nucleotide sequence ID" value="NZ_CAUGCI010000038.1"/>
</dbReference>
<dbReference type="EMBL" id="QRVL01000007">
    <property type="protein sequence ID" value="RGS40442.1"/>
    <property type="molecule type" value="Genomic_DNA"/>
</dbReference>